<protein>
    <submittedName>
        <fullName evidence="2">Uncharacterized protein</fullName>
    </submittedName>
</protein>
<feature type="compositionally biased region" description="Gly residues" evidence="1">
    <location>
        <begin position="75"/>
        <end position="112"/>
    </location>
</feature>
<evidence type="ECO:0000313" key="2">
    <source>
        <dbReference type="EMBL" id="GIG05801.1"/>
    </source>
</evidence>
<dbReference type="EMBL" id="BONI01000017">
    <property type="protein sequence ID" value="GIG05801.1"/>
    <property type="molecule type" value="Genomic_DNA"/>
</dbReference>
<dbReference type="AlphaFoldDB" id="A0A8J3P8K5"/>
<feature type="compositionally biased region" description="Low complexity" evidence="1">
    <location>
        <begin position="60"/>
        <end position="72"/>
    </location>
</feature>
<reference evidence="2 3" key="1">
    <citation type="submission" date="2021-01" db="EMBL/GenBank/DDBJ databases">
        <title>Whole genome shotgun sequence of Catellatospora coxensis NBRC 107359.</title>
        <authorList>
            <person name="Komaki H."/>
            <person name="Tamura T."/>
        </authorList>
    </citation>
    <scope>NUCLEOTIDE SEQUENCE [LARGE SCALE GENOMIC DNA]</scope>
    <source>
        <strain evidence="2 3">NBRC 107359</strain>
    </source>
</reference>
<dbReference type="Proteomes" id="UP000630887">
    <property type="component" value="Unassembled WGS sequence"/>
</dbReference>
<feature type="region of interest" description="Disordered" evidence="1">
    <location>
        <begin position="56"/>
        <end position="128"/>
    </location>
</feature>
<sequence>MAVGGGEVLACAPVPCFSSSTIRKEPTPHTVSTASTPSTLSAFFQRPDMFGFTASRCQPAATPGSPAAAGRGPVRRGGGGGGGGATVGRVGGGGTTRTGIAGLGAVRGGMPGGIPPPGETGVAGGAER</sequence>
<organism evidence="2 3">
    <name type="scientific">Catellatospora coxensis</name>
    <dbReference type="NCBI Taxonomy" id="310354"/>
    <lineage>
        <taxon>Bacteria</taxon>
        <taxon>Bacillati</taxon>
        <taxon>Actinomycetota</taxon>
        <taxon>Actinomycetes</taxon>
        <taxon>Micromonosporales</taxon>
        <taxon>Micromonosporaceae</taxon>
        <taxon>Catellatospora</taxon>
    </lineage>
</organism>
<proteinExistence type="predicted"/>
<accession>A0A8J3P8K5</accession>
<evidence type="ECO:0000313" key="3">
    <source>
        <dbReference type="Proteomes" id="UP000630887"/>
    </source>
</evidence>
<comment type="caution">
    <text evidence="2">The sequence shown here is derived from an EMBL/GenBank/DDBJ whole genome shotgun (WGS) entry which is preliminary data.</text>
</comment>
<evidence type="ECO:0000256" key="1">
    <source>
        <dbReference type="SAM" id="MobiDB-lite"/>
    </source>
</evidence>
<name>A0A8J3P8K5_9ACTN</name>
<gene>
    <name evidence="2" type="ORF">Cco03nite_25010</name>
</gene>
<keyword evidence="3" id="KW-1185">Reference proteome</keyword>